<dbReference type="InterPro" id="IPR037522">
    <property type="entry name" value="HD_GYP_dom"/>
</dbReference>
<dbReference type="HOGENOM" id="CLU_384854_0_0_9"/>
<dbReference type="Gene3D" id="1.10.3210.10">
    <property type="entry name" value="Hypothetical protein af1432"/>
    <property type="match status" value="1"/>
</dbReference>
<dbReference type="Pfam" id="PF13487">
    <property type="entry name" value="HD_5"/>
    <property type="match status" value="1"/>
</dbReference>
<organism evidence="4 5">
    <name type="scientific">Halothermothrix orenii (strain H 168 / OCM 544 / DSM 9562)</name>
    <dbReference type="NCBI Taxonomy" id="373903"/>
    <lineage>
        <taxon>Bacteria</taxon>
        <taxon>Bacillati</taxon>
        <taxon>Bacillota</taxon>
        <taxon>Clostridia</taxon>
        <taxon>Halanaerobiales</taxon>
        <taxon>Halothermotrichaceae</taxon>
        <taxon>Halothermothrix</taxon>
    </lineage>
</organism>
<evidence type="ECO:0000313" key="5">
    <source>
        <dbReference type="Proteomes" id="UP000000719"/>
    </source>
</evidence>
<dbReference type="eggNOG" id="COG3437">
    <property type="taxonomic scope" value="Bacteria"/>
</dbReference>
<protein>
    <submittedName>
        <fullName evidence="4">Metal dependent phosphohydrolase</fullName>
    </submittedName>
</protein>
<evidence type="ECO:0000259" key="3">
    <source>
        <dbReference type="PROSITE" id="PS51832"/>
    </source>
</evidence>
<keyword evidence="4" id="KW-0378">Hydrolase</keyword>
<dbReference type="PROSITE" id="PS51832">
    <property type="entry name" value="HD_GYP"/>
    <property type="match status" value="1"/>
</dbReference>
<dbReference type="Gene3D" id="3.30.450.40">
    <property type="match status" value="1"/>
</dbReference>
<dbReference type="KEGG" id="hor:Hore_15930"/>
<dbReference type="PANTHER" id="PTHR43155">
    <property type="entry name" value="CYCLIC DI-GMP PHOSPHODIESTERASE PA4108-RELATED"/>
    <property type="match status" value="1"/>
</dbReference>
<dbReference type="Proteomes" id="UP000000719">
    <property type="component" value="Chromosome"/>
</dbReference>
<dbReference type="InterPro" id="IPR029016">
    <property type="entry name" value="GAF-like_dom_sf"/>
</dbReference>
<dbReference type="RefSeq" id="WP_012636525.1">
    <property type="nucleotide sequence ID" value="NC_011899.1"/>
</dbReference>
<dbReference type="EMBL" id="CP001098">
    <property type="protein sequence ID" value="ACL70342.1"/>
    <property type="molecule type" value="Genomic_DNA"/>
</dbReference>
<dbReference type="STRING" id="373903.Hore_15930"/>
<evidence type="ECO:0000313" key="4">
    <source>
        <dbReference type="EMBL" id="ACL70342.1"/>
    </source>
</evidence>
<keyword evidence="5" id="KW-1185">Reference proteome</keyword>
<evidence type="ECO:0000259" key="2">
    <source>
        <dbReference type="PROSITE" id="PS51831"/>
    </source>
</evidence>
<dbReference type="CDD" id="cd00077">
    <property type="entry name" value="HDc"/>
    <property type="match status" value="1"/>
</dbReference>
<dbReference type="InterPro" id="IPR003607">
    <property type="entry name" value="HD/PDEase_dom"/>
</dbReference>
<proteinExistence type="predicted"/>
<sequence length="718" mass="82144">MVKSKSIKKVVKSNRVVLKFLVVLIIFTYGLYIYNIYATTRKSVRSLYELNYNMLNNYINKSIRQTKEVSALPLHLIPNFVKFNENVHSVHIIDQQGVITYSYPYKSLVDVSYNNLPIIVRALETGELQTQILSYSLGQYGTALGIVYPVDNKLYMVNYSFNPVFHEISNSSLFVTTDSRGNIIITNSSGGLFPTNLSRKDGIIPLEKLVVINREMKSISSRLYFVYYIDEYINRAFDLGLLSLFLLSIIVFVFRFSRNNYRVIMEDIQLLENKSRDLINAIEGHRSKLVKIDKEFNAMNLLGQTLEKAKTNFRETKYAFTSYKKMVNEMLRLLEEVTMQNEEISAMNQEISVSYEAINTYQNKILAIIDLLSKIDPEAPLKGFLQDIVQLAVELIPAADAGSAGIKEGKYFKFLAQYGYDDLLTEVDFPEEILMCSENPVIFKNVNNSYLEKNPEEYKRVFAEVGSSRIKSTLVVGLKTQDIIGNIFIDTFQAEKEFTSEDKRVLEAISKVSSILIYLKLSLTELDETYLGVIKALADAVELKDKYTKGHSERVARYSLKLGEYLNLSPERLRVLKEAALLHDIGKIGVPDLILNKPGKLNDREYVQVRKHSVYGSRILENVNNFERVASIVRHHHERWDGHGYPDGLKGKEIPLESRIIALFDAFDTILTSRSYKDALPFEYAIKEVRENAGTQFDPELTGKFLDVVTEEWVLSSS</sequence>
<dbReference type="SUPFAM" id="SSF109604">
    <property type="entry name" value="HD-domain/PDEase-like"/>
    <property type="match status" value="1"/>
</dbReference>
<evidence type="ECO:0000256" key="1">
    <source>
        <dbReference type="SAM" id="Phobius"/>
    </source>
</evidence>
<feature type="transmembrane region" description="Helical" evidence="1">
    <location>
        <begin position="16"/>
        <end position="37"/>
    </location>
</feature>
<dbReference type="InterPro" id="IPR006674">
    <property type="entry name" value="HD_domain"/>
</dbReference>
<accession>B8CYH3</accession>
<feature type="domain" description="HD" evidence="2">
    <location>
        <begin position="548"/>
        <end position="670"/>
    </location>
</feature>
<dbReference type="InterPro" id="IPR006675">
    <property type="entry name" value="HDIG_dom"/>
</dbReference>
<dbReference type="AlphaFoldDB" id="B8CYH3"/>
<keyword evidence="1" id="KW-0472">Membrane</keyword>
<dbReference type="SMART" id="SM00471">
    <property type="entry name" value="HDc"/>
    <property type="match status" value="1"/>
</dbReference>
<dbReference type="OrthoDB" id="9804747at2"/>
<keyword evidence="1" id="KW-0812">Transmembrane</keyword>
<feature type="transmembrane region" description="Helical" evidence="1">
    <location>
        <begin position="236"/>
        <end position="256"/>
    </location>
</feature>
<dbReference type="PROSITE" id="PS51831">
    <property type="entry name" value="HD"/>
    <property type="match status" value="1"/>
</dbReference>
<dbReference type="NCBIfam" id="TIGR00277">
    <property type="entry name" value="HDIG"/>
    <property type="match status" value="1"/>
</dbReference>
<dbReference type="GO" id="GO:0016787">
    <property type="term" value="F:hydrolase activity"/>
    <property type="evidence" value="ECO:0007669"/>
    <property type="project" value="UniProtKB-KW"/>
</dbReference>
<gene>
    <name evidence="4" type="ordered locus">Hore_15930</name>
</gene>
<dbReference type="SUPFAM" id="SSF55781">
    <property type="entry name" value="GAF domain-like"/>
    <property type="match status" value="1"/>
</dbReference>
<reference evidence="4 5" key="1">
    <citation type="journal article" date="2009" name="PLoS ONE">
        <title>Genome analysis of the anaerobic thermohalophilic bacterium Halothermothrix orenii.</title>
        <authorList>
            <person name="Mavromatis K."/>
            <person name="Ivanova N."/>
            <person name="Anderson I."/>
            <person name="Lykidis A."/>
            <person name="Hooper S.D."/>
            <person name="Sun H."/>
            <person name="Kunin V."/>
            <person name="Lapidus A."/>
            <person name="Hugenholtz P."/>
            <person name="Patel B."/>
            <person name="Kyrpides N.C."/>
        </authorList>
    </citation>
    <scope>NUCLEOTIDE SEQUENCE [LARGE SCALE GENOMIC DNA]</scope>
    <source>
        <strain evidence="5">H 168 / OCM 544 / DSM 9562</strain>
    </source>
</reference>
<name>B8CYH3_HALOH</name>
<feature type="domain" description="HD-GYP" evidence="3">
    <location>
        <begin position="526"/>
        <end position="718"/>
    </location>
</feature>
<keyword evidence="1" id="KW-1133">Transmembrane helix</keyword>